<gene>
    <name evidence="1" type="ORF">HNQ36_003665</name>
</gene>
<sequence length="202" mass="22699">MQFRKLVSCALILDSSVIKQAFFYSAILFSFGFVAPPSKAQTASEAAAFLTDFVKCNPPIDVFDKRPPNPQLSGLLAKTNAFVGNSETWSVVEKVTVKFRNVFNDVKFDNSYEYKSESAFKDLDPNIGISKDSVRGWTELRLQCRVGACFKSQKDYKDKDLGQRKKNTTHEIYDFCDEQTARRIANAISFLIKENGGTSAPF</sequence>
<reference evidence="1 2" key="1">
    <citation type="submission" date="2020-08" db="EMBL/GenBank/DDBJ databases">
        <title>Genomic Encyclopedia of Type Strains, Phase IV (KMG-IV): sequencing the most valuable type-strain genomes for metagenomic binning, comparative biology and taxonomic classification.</title>
        <authorList>
            <person name="Goeker M."/>
        </authorList>
    </citation>
    <scope>NUCLEOTIDE SEQUENCE [LARGE SCALE GENOMIC DNA]</scope>
    <source>
        <strain evidence="1 2">DSM 17498</strain>
    </source>
</reference>
<name>A0A840N0A9_9BRAD</name>
<dbReference type="EMBL" id="JACHIJ010000005">
    <property type="protein sequence ID" value="MBB5053665.1"/>
    <property type="molecule type" value="Genomic_DNA"/>
</dbReference>
<evidence type="ECO:0000313" key="1">
    <source>
        <dbReference type="EMBL" id="MBB5053665.1"/>
    </source>
</evidence>
<protein>
    <submittedName>
        <fullName evidence="1">Uncharacterized protein</fullName>
    </submittedName>
</protein>
<proteinExistence type="predicted"/>
<comment type="caution">
    <text evidence="1">The sequence shown here is derived from an EMBL/GenBank/DDBJ whole genome shotgun (WGS) entry which is preliminary data.</text>
</comment>
<evidence type="ECO:0000313" key="2">
    <source>
        <dbReference type="Proteomes" id="UP000521227"/>
    </source>
</evidence>
<dbReference type="AlphaFoldDB" id="A0A840N0A9"/>
<dbReference type="Proteomes" id="UP000521227">
    <property type="component" value="Unassembled WGS sequence"/>
</dbReference>
<organism evidence="1 2">
    <name type="scientific">Afipia massiliensis</name>
    <dbReference type="NCBI Taxonomy" id="211460"/>
    <lineage>
        <taxon>Bacteria</taxon>
        <taxon>Pseudomonadati</taxon>
        <taxon>Pseudomonadota</taxon>
        <taxon>Alphaproteobacteria</taxon>
        <taxon>Hyphomicrobiales</taxon>
        <taxon>Nitrobacteraceae</taxon>
        <taxon>Afipia</taxon>
    </lineage>
</organism>
<accession>A0A840N0A9</accession>
<dbReference type="RefSeq" id="WP_062316951.1">
    <property type="nucleotide sequence ID" value="NZ_JACHIJ010000005.1"/>
</dbReference>